<dbReference type="InterPro" id="IPR036188">
    <property type="entry name" value="FAD/NAD-bd_sf"/>
</dbReference>
<protein>
    <submittedName>
        <fullName evidence="1">Tryptophan halogenase family protein</fullName>
    </submittedName>
</protein>
<dbReference type="EMBL" id="JAXAFO010000005">
    <property type="protein sequence ID" value="MDX6848635.1"/>
    <property type="molecule type" value="Genomic_DNA"/>
</dbReference>
<reference evidence="1 2" key="1">
    <citation type="submission" date="2023-11" db="EMBL/GenBank/DDBJ databases">
        <title>Gilvimarinus fulvus sp. nov., isolated from the surface of Kelp.</title>
        <authorList>
            <person name="Sun Y.Y."/>
            <person name="Gong Y."/>
            <person name="Du Z.J."/>
        </authorList>
    </citation>
    <scope>NUCLEOTIDE SEQUENCE [LARGE SCALE GENOMIC DNA]</scope>
    <source>
        <strain evidence="1 2">SDUM040013</strain>
    </source>
</reference>
<dbReference type="Proteomes" id="UP001273505">
    <property type="component" value="Unassembled WGS sequence"/>
</dbReference>
<dbReference type="PIRSF" id="PIRSF011396">
    <property type="entry name" value="Trp_halogenase"/>
    <property type="match status" value="1"/>
</dbReference>
<dbReference type="SUPFAM" id="SSF51905">
    <property type="entry name" value="FAD/NAD(P)-binding domain"/>
    <property type="match status" value="1"/>
</dbReference>
<dbReference type="RefSeq" id="WP_302724646.1">
    <property type="nucleotide sequence ID" value="NZ_JAULRU010000823.1"/>
</dbReference>
<comment type="caution">
    <text evidence="1">The sequence shown here is derived from an EMBL/GenBank/DDBJ whole genome shotgun (WGS) entry which is preliminary data.</text>
</comment>
<dbReference type="InterPro" id="IPR033856">
    <property type="entry name" value="Trp_halogen"/>
</dbReference>
<gene>
    <name evidence="1" type="ORF">SCD92_04640</name>
</gene>
<evidence type="ECO:0000313" key="1">
    <source>
        <dbReference type="EMBL" id="MDX6848635.1"/>
    </source>
</evidence>
<proteinExistence type="predicted"/>
<dbReference type="Gene3D" id="3.50.50.60">
    <property type="entry name" value="FAD/NAD(P)-binding domain"/>
    <property type="match status" value="1"/>
</dbReference>
<dbReference type="InterPro" id="IPR050816">
    <property type="entry name" value="Flavin-dep_Halogenase_NPB"/>
</dbReference>
<dbReference type="PANTHER" id="PTHR43747:SF4">
    <property type="entry name" value="FLAVIN-DEPENDENT TRYPTOPHAN HALOGENASE"/>
    <property type="match status" value="1"/>
</dbReference>
<dbReference type="InterPro" id="IPR006905">
    <property type="entry name" value="Flavin_halogenase"/>
</dbReference>
<organism evidence="1 2">
    <name type="scientific">Gilvimarinus gilvus</name>
    <dbReference type="NCBI Taxonomy" id="3058038"/>
    <lineage>
        <taxon>Bacteria</taxon>
        <taxon>Pseudomonadati</taxon>
        <taxon>Pseudomonadota</taxon>
        <taxon>Gammaproteobacteria</taxon>
        <taxon>Cellvibrionales</taxon>
        <taxon>Cellvibrionaceae</taxon>
        <taxon>Gilvimarinus</taxon>
    </lineage>
</organism>
<dbReference type="Pfam" id="PF04820">
    <property type="entry name" value="Trp_halogenase"/>
    <property type="match status" value="1"/>
</dbReference>
<accession>A0ABU4RUU9</accession>
<name>A0ABU4RUU9_9GAMM</name>
<evidence type="ECO:0000313" key="2">
    <source>
        <dbReference type="Proteomes" id="UP001273505"/>
    </source>
</evidence>
<keyword evidence="2" id="KW-1185">Reference proteome</keyword>
<dbReference type="PANTHER" id="PTHR43747">
    <property type="entry name" value="FAD-BINDING PROTEIN"/>
    <property type="match status" value="1"/>
</dbReference>
<sequence>MKPIKKIVIAGGGTAGWMAAAMMAKTMGKNLQVTLVESDAIPTVGVGEATIPPLTTFHNILDIDEREFMATVNGTFKLGISFENWREKGHKYIHSFGYAGKDCWACSFVHFWLAGKARGIDYPYADYCAELLAAYEGKFAVLPNGRMNYAYHMDAGRYAKYLRSLSEKLGAKRHEGKIEKVNIDKSTGDIHSLLLQSGETIEGDFFIDCTGFRALLIEQSLHAGFEDWSHWLPCDRALAVQTKTVATPLPYTRSIAHDAGWQWRIPLQTRVGNGLVYSSRFWSDEKAAEVLMANLEGDIISQPKPIQFRTGTRRKHWHKNCLALGLSSGFLEPLESTSIHLIQKSLVRFMQLLPSSGVNLSDVDEFNRQTKIDVERIRDFVILHYKVTDRVDSEFWRYCKNMSIPETLQQKIDLFSDSAKVFKVNNELFGEESWIQVMMGQGVIPKSYHGFADVMSDQELGEFLASIRQSMAQMVAKLPSHQQFIDHYCKMTDIYESR</sequence>